<dbReference type="Proteomes" id="UP000001441">
    <property type="component" value="Chromosome"/>
</dbReference>
<reference evidence="2 3" key="1">
    <citation type="journal article" date="2011" name="Stand. Genomic Sci.">
        <title>Complete genome sequence of Allochromatium vinosum DSM 180(T).</title>
        <authorList>
            <person name="Weissgerber T."/>
            <person name="Zigann R."/>
            <person name="Bruce D."/>
            <person name="Chang Y.J."/>
            <person name="Detter J.C."/>
            <person name="Han C."/>
            <person name="Hauser L."/>
            <person name="Jeffries C.D."/>
            <person name="Land M."/>
            <person name="Munk A.C."/>
            <person name="Tapia R."/>
            <person name="Dahl C."/>
        </authorList>
    </citation>
    <scope>NUCLEOTIDE SEQUENCE [LARGE SCALE GENOMIC DNA]</scope>
    <source>
        <strain evidence="3">ATCC 17899 / DSM 180 / NBRC 103801 / NCIMB 10441 / D</strain>
    </source>
</reference>
<protein>
    <recommendedName>
        <fullName evidence="1">GmrSD restriction endonucleases N-terminal domain-containing protein</fullName>
    </recommendedName>
</protein>
<dbReference type="AlphaFoldDB" id="D3RMT4"/>
<dbReference type="eggNOG" id="COG1479">
    <property type="taxonomic scope" value="Bacteria"/>
</dbReference>
<gene>
    <name evidence="2" type="ordered locus">Alvin_2305</name>
</gene>
<organism evidence="2 3">
    <name type="scientific">Allochromatium vinosum (strain ATCC 17899 / DSM 180 / NBRC 103801 / NCIMB 10441 / D)</name>
    <name type="common">Chromatium vinosum</name>
    <dbReference type="NCBI Taxonomy" id="572477"/>
    <lineage>
        <taxon>Bacteria</taxon>
        <taxon>Pseudomonadati</taxon>
        <taxon>Pseudomonadota</taxon>
        <taxon>Gammaproteobacteria</taxon>
        <taxon>Chromatiales</taxon>
        <taxon>Chromatiaceae</taxon>
        <taxon>Allochromatium</taxon>
    </lineage>
</organism>
<dbReference type="KEGG" id="alv:Alvin_2305"/>
<dbReference type="RefSeq" id="WP_012971494.1">
    <property type="nucleotide sequence ID" value="NC_013851.1"/>
</dbReference>
<dbReference type="OrthoDB" id="9798761at2"/>
<evidence type="ECO:0000313" key="3">
    <source>
        <dbReference type="Proteomes" id="UP000001441"/>
    </source>
</evidence>
<sequence length="764" mass="87229">MTTSYNGLFNQPQGNAPAVVRIEIPIIQRDYAQGRDSEAVARIRAQFLDAIHNAVTNKGSPLSLDFIYGDVIDGTLRPLDGQQRLTTLFLLHWYLAWRADRLEQEQGWKRFEYATRPSARRFCECLVESTPPADARLRAWFEDQHWFLYSWQHDPTIQSMLRMLEAIHERFATADCVAAWNRLVRPQNPAISFQLLPIENMGLTEDLYIKMNSRGKPLTPFENFKARFEQILEVSCPERVEGFALKVDGVWADLLWRFRRRTENSVDEAFLHYFQFISDVCEWRDGRIPADDIESLAERVYGPGNPNALAHLDFLIKSFDTWVGIDTSAVFAQTFSHPPAQGDNAPPDTVVLFGIPPDGSVDLFAECCQGRVHRSWPKTLLLYAVLLHRPHQHTPEFLRRVRILRNLIEASGNELRADRMPNLLKDTRYLIEADAEHLNLLDIKSFNQAQVADEQLKVQFLEQTPDLKDVLFRLEDHTLLRGALAAFEFDATVFEKLANAFHAVFATPAVLPVLTGALLAAGDYSRRIDLNRFSKFGSGVILAQWRTEILTGSSRAVLTPIRRSLGHLLDVVAQGNGDVVLALKDFTQNWLNNFDAAQGLDWRWYFVKYPEMRAGRSGVYAHATRAMDYEMCMLDRQTMASYYRDPYLSAIRVQSTVPDDAVTGTVWQDRVNGPWFAGYETEERWMRLTNSGTRMRCVNSGLQLRAPQNEDDAAKFWEVCIDHEVNADGLLRIPQVQVNGHSLDTVDRVQRGADLLRALVQKGL</sequence>
<dbReference type="EMBL" id="CP001896">
    <property type="protein sequence ID" value="ADC63222.1"/>
    <property type="molecule type" value="Genomic_DNA"/>
</dbReference>
<evidence type="ECO:0000313" key="2">
    <source>
        <dbReference type="EMBL" id="ADC63222.1"/>
    </source>
</evidence>
<accession>D3RMT4</accession>
<dbReference type="STRING" id="572477.Alvin_2305"/>
<feature type="domain" description="GmrSD restriction endonucleases N-terminal" evidence="1">
    <location>
        <begin position="8"/>
        <end position="228"/>
    </location>
</feature>
<evidence type="ECO:0000259" key="1">
    <source>
        <dbReference type="Pfam" id="PF03235"/>
    </source>
</evidence>
<name>D3RMT4_ALLVD</name>
<keyword evidence="3" id="KW-1185">Reference proteome</keyword>
<dbReference type="InterPro" id="IPR004919">
    <property type="entry name" value="GmrSD_N"/>
</dbReference>
<proteinExistence type="predicted"/>
<dbReference type="Pfam" id="PF03235">
    <property type="entry name" value="GmrSD_N"/>
    <property type="match status" value="1"/>
</dbReference>
<dbReference type="HOGENOM" id="CLU_019971_0_0_6"/>